<dbReference type="SUPFAM" id="SSF56784">
    <property type="entry name" value="HAD-like"/>
    <property type="match status" value="1"/>
</dbReference>
<comment type="cofactor">
    <cofactor evidence="2">
        <name>Mg(2+)</name>
        <dbReference type="ChEBI" id="CHEBI:18420"/>
    </cofactor>
</comment>
<dbReference type="GO" id="GO:0046872">
    <property type="term" value="F:metal ion binding"/>
    <property type="evidence" value="ECO:0007669"/>
    <property type="project" value="UniProtKB-KW"/>
</dbReference>
<dbReference type="PANTHER" id="PTHR43768:SF3">
    <property type="entry name" value="TREHALOSE 6-PHOSPHATE PHOSPHATASE"/>
    <property type="match status" value="1"/>
</dbReference>
<comment type="caution">
    <text evidence="3">The sequence shown here is derived from an EMBL/GenBank/DDBJ whole genome shotgun (WGS) entry which is preliminary data.</text>
</comment>
<dbReference type="UniPathway" id="UPA00299"/>
<evidence type="ECO:0000256" key="2">
    <source>
        <dbReference type="RuleBase" id="RU361117"/>
    </source>
</evidence>
<dbReference type="EC" id="3.1.3.12" evidence="2"/>
<keyword evidence="2" id="KW-0479">Metal-binding</keyword>
<evidence type="ECO:0000313" key="3">
    <source>
        <dbReference type="EMBL" id="HGC42997.1"/>
    </source>
</evidence>
<comment type="pathway">
    <text evidence="2">Glycan biosynthesis; trehalose biosynthesis.</text>
</comment>
<dbReference type="Pfam" id="PF02358">
    <property type="entry name" value="Trehalose_PPase"/>
    <property type="match status" value="1"/>
</dbReference>
<dbReference type="AlphaFoldDB" id="A0A8J4M5R7"/>
<dbReference type="GO" id="GO:0004805">
    <property type="term" value="F:trehalose-phosphatase activity"/>
    <property type="evidence" value="ECO:0007669"/>
    <property type="project" value="UniProtKB-EC"/>
</dbReference>
<dbReference type="Gene3D" id="3.40.50.1000">
    <property type="entry name" value="HAD superfamily/HAD-like"/>
    <property type="match status" value="1"/>
</dbReference>
<dbReference type="InterPro" id="IPR023214">
    <property type="entry name" value="HAD_sf"/>
</dbReference>
<name>A0A8J4M5R7_9PROT</name>
<keyword evidence="1 2" id="KW-0378">Hydrolase</keyword>
<accession>A0A8J4M5R7</accession>
<reference evidence="3" key="1">
    <citation type="journal article" date="2020" name="mSystems">
        <title>Genome- and Community-Level Interaction Insights into Carbon Utilization and Element Cycling Functions of Hydrothermarchaeota in Hydrothermal Sediment.</title>
        <authorList>
            <person name="Zhou Z."/>
            <person name="Liu Y."/>
            <person name="Xu W."/>
            <person name="Pan J."/>
            <person name="Luo Z.H."/>
            <person name="Li M."/>
        </authorList>
    </citation>
    <scope>NUCLEOTIDE SEQUENCE</scope>
    <source>
        <strain evidence="3">SpSt-997</strain>
    </source>
</reference>
<comment type="function">
    <text evidence="2">Removes the phosphate from trehalose 6-phosphate to produce free trehalose.</text>
</comment>
<dbReference type="PANTHER" id="PTHR43768">
    <property type="entry name" value="TREHALOSE 6-PHOSPHATE PHOSPHATASE"/>
    <property type="match status" value="1"/>
</dbReference>
<protein>
    <recommendedName>
        <fullName evidence="2">Trehalose 6-phosphate phosphatase</fullName>
        <ecNumber evidence="2">3.1.3.12</ecNumber>
    </recommendedName>
</protein>
<keyword evidence="2" id="KW-0460">Magnesium</keyword>
<dbReference type="GO" id="GO:0005992">
    <property type="term" value="P:trehalose biosynthetic process"/>
    <property type="evidence" value="ECO:0007669"/>
    <property type="project" value="UniProtKB-UniPathway"/>
</dbReference>
<evidence type="ECO:0000256" key="1">
    <source>
        <dbReference type="ARBA" id="ARBA00022801"/>
    </source>
</evidence>
<proteinExistence type="inferred from homology"/>
<dbReference type="NCBIfam" id="TIGR00685">
    <property type="entry name" value="T6PP"/>
    <property type="match status" value="1"/>
</dbReference>
<organism evidence="3">
    <name type="scientific">Acidicaldus sp</name>
    <dbReference type="NCBI Taxonomy" id="1872105"/>
    <lineage>
        <taxon>Bacteria</taxon>
        <taxon>Pseudomonadati</taxon>
        <taxon>Pseudomonadota</taxon>
        <taxon>Alphaproteobacteria</taxon>
        <taxon>Acetobacterales</taxon>
        <taxon>Acetobacteraceae</taxon>
        <taxon>Acidicaldus</taxon>
    </lineage>
</organism>
<comment type="catalytic activity">
    <reaction evidence="2">
        <text>alpha,alpha-trehalose 6-phosphate + H2O = alpha,alpha-trehalose + phosphate</text>
        <dbReference type="Rhea" id="RHEA:23420"/>
        <dbReference type="ChEBI" id="CHEBI:15377"/>
        <dbReference type="ChEBI" id="CHEBI:16551"/>
        <dbReference type="ChEBI" id="CHEBI:43474"/>
        <dbReference type="ChEBI" id="CHEBI:58429"/>
        <dbReference type="EC" id="3.1.3.12"/>
    </reaction>
</comment>
<dbReference type="EMBL" id="DTQM01000143">
    <property type="protein sequence ID" value="HGC42997.1"/>
    <property type="molecule type" value="Genomic_DNA"/>
</dbReference>
<dbReference type="InterPro" id="IPR044651">
    <property type="entry name" value="OTSB-like"/>
</dbReference>
<sequence>MPLNAAALAALPAPERLALLLDFDGTLVEIAPRPEAVVVPAGLPALLARLAARLGGALAVVSGRPLGDLDRFLPGLPAALAGEHGGVFRMSPAAAPCRPDLPDPPAAWRAAAARLAACHPGVLYEPKARGFVLHYRAVPDLAEPLRAALAALITPRDADFALLPSHMAWEVRPRGADKGSAVAKLLAAPAFHGRLPVFIGDDVTDADGMRAARAAGGVGLFVAETFGDPAGVRRWLADLAGTGEIGA</sequence>
<comment type="similarity">
    <text evidence="2">Belongs to the trehalose phosphatase family.</text>
</comment>
<dbReference type="InterPro" id="IPR003337">
    <property type="entry name" value="Trehalose_PPase"/>
</dbReference>
<dbReference type="Gene3D" id="3.30.70.1020">
    <property type="entry name" value="Trehalose-6-phosphate phosphatase related protein, domain 2"/>
    <property type="match status" value="1"/>
</dbReference>
<dbReference type="InterPro" id="IPR036412">
    <property type="entry name" value="HAD-like_sf"/>
</dbReference>
<gene>
    <name evidence="3" type="primary">otsB</name>
    <name evidence="3" type="ORF">ENY07_07225</name>
</gene>